<gene>
    <name evidence="1" type="ORF">DERF_008860</name>
</gene>
<comment type="caution">
    <text evidence="1">The sequence shown here is derived from an EMBL/GenBank/DDBJ whole genome shotgun (WGS) entry which is preliminary data.</text>
</comment>
<name>A0A922I2I4_DERFA</name>
<evidence type="ECO:0000313" key="2">
    <source>
        <dbReference type="Proteomes" id="UP000790347"/>
    </source>
</evidence>
<dbReference type="Proteomes" id="UP000790347">
    <property type="component" value="Unassembled WGS sequence"/>
</dbReference>
<organism evidence="1 2">
    <name type="scientific">Dermatophagoides farinae</name>
    <name type="common">American house dust mite</name>
    <dbReference type="NCBI Taxonomy" id="6954"/>
    <lineage>
        <taxon>Eukaryota</taxon>
        <taxon>Metazoa</taxon>
        <taxon>Ecdysozoa</taxon>
        <taxon>Arthropoda</taxon>
        <taxon>Chelicerata</taxon>
        <taxon>Arachnida</taxon>
        <taxon>Acari</taxon>
        <taxon>Acariformes</taxon>
        <taxon>Sarcoptiformes</taxon>
        <taxon>Astigmata</taxon>
        <taxon>Psoroptidia</taxon>
        <taxon>Analgoidea</taxon>
        <taxon>Pyroglyphidae</taxon>
        <taxon>Dermatophagoidinae</taxon>
        <taxon>Dermatophagoides</taxon>
    </lineage>
</organism>
<accession>A0A922I2I4</accession>
<reference evidence="1" key="2">
    <citation type="journal article" date="2022" name="Res Sq">
        <title>Comparative Genomics Reveals Insights into the Divergent Evolution of Astigmatic Mites and Household Pest Adaptations.</title>
        <authorList>
            <person name="Xiong Q."/>
            <person name="Wan A.T.-Y."/>
            <person name="Liu X.-Y."/>
            <person name="Fung C.S.-H."/>
            <person name="Xiao X."/>
            <person name="Malainual N."/>
            <person name="Hou J."/>
            <person name="Wang L."/>
            <person name="Wang M."/>
            <person name="Yang K."/>
            <person name="Cui Y."/>
            <person name="Leung E."/>
            <person name="Nong W."/>
            <person name="Shin S.-K."/>
            <person name="Au S."/>
            <person name="Jeong K.Y."/>
            <person name="Chew F.T."/>
            <person name="Hui J."/>
            <person name="Leung T.F."/>
            <person name="Tungtrongchitr A."/>
            <person name="Zhong N."/>
            <person name="Liu Z."/>
            <person name="Tsui S."/>
        </authorList>
    </citation>
    <scope>NUCLEOTIDE SEQUENCE</scope>
    <source>
        <strain evidence="1">Derf</strain>
        <tissue evidence="1">Whole organism</tissue>
    </source>
</reference>
<dbReference type="AlphaFoldDB" id="A0A922I2I4"/>
<sequence>MEFISMRFHPQVDLPKFSIDIDTRFYGVHWSLSTNKHKWFDNPARAACRPLNSSRAKERDSNRNQIFM</sequence>
<keyword evidence="2" id="KW-1185">Reference proteome</keyword>
<dbReference type="EMBL" id="ASGP02000003">
    <property type="protein sequence ID" value="KAH9518269.1"/>
    <property type="molecule type" value="Genomic_DNA"/>
</dbReference>
<evidence type="ECO:0000313" key="1">
    <source>
        <dbReference type="EMBL" id="KAH9518269.1"/>
    </source>
</evidence>
<proteinExistence type="predicted"/>
<reference evidence="1" key="1">
    <citation type="submission" date="2013-05" db="EMBL/GenBank/DDBJ databases">
        <authorList>
            <person name="Yim A.K.Y."/>
            <person name="Chan T.F."/>
            <person name="Ji K.M."/>
            <person name="Liu X.Y."/>
            <person name="Zhou J.W."/>
            <person name="Li R.Q."/>
            <person name="Yang K.Y."/>
            <person name="Li J."/>
            <person name="Li M."/>
            <person name="Law P.T.W."/>
            <person name="Wu Y.L."/>
            <person name="Cai Z.L."/>
            <person name="Qin H."/>
            <person name="Bao Y."/>
            <person name="Leung R.K.K."/>
            <person name="Ng P.K.S."/>
            <person name="Zou J."/>
            <person name="Zhong X.J."/>
            <person name="Ran P.X."/>
            <person name="Zhong N.S."/>
            <person name="Liu Z.G."/>
            <person name="Tsui S.K.W."/>
        </authorList>
    </citation>
    <scope>NUCLEOTIDE SEQUENCE</scope>
    <source>
        <strain evidence="1">Derf</strain>
        <tissue evidence="1">Whole organism</tissue>
    </source>
</reference>
<protein>
    <submittedName>
        <fullName evidence="1">Uncharacterized protein</fullName>
    </submittedName>
</protein>